<dbReference type="AlphaFoldDB" id="M1DRW3"/>
<sequence length="133" mass="15445">MFQDMKERPPYRDIHHTLCGVNSTARSLLTRYLHTLEIEKVVHDVCPYRAFHLVCHLVDVTKIKAKVASHGPMLPTTDMQARDDSWMGSMYVMDELQLRIGGHLMTEDEMAMLVERYPLMDNSMYICRLGPTF</sequence>
<evidence type="ECO:0000313" key="1">
    <source>
        <dbReference type="EnsemblPlants" id="PGSC0003DMT400093402"/>
    </source>
</evidence>
<accession>M1DRW3</accession>
<keyword evidence="2" id="KW-1185">Reference proteome</keyword>
<dbReference type="PaxDb" id="4113-PGSC0003DMT400093402"/>
<reference evidence="2" key="1">
    <citation type="journal article" date="2011" name="Nature">
        <title>Genome sequence and analysis of the tuber crop potato.</title>
        <authorList>
            <consortium name="The Potato Genome Sequencing Consortium"/>
        </authorList>
    </citation>
    <scope>NUCLEOTIDE SEQUENCE [LARGE SCALE GENOMIC DNA]</scope>
    <source>
        <strain evidence="2">cv. DM1-3 516 R44</strain>
    </source>
</reference>
<dbReference type="HOGENOM" id="CLU_1910383_0_0_1"/>
<organism evidence="1 2">
    <name type="scientific">Solanum tuberosum</name>
    <name type="common">Potato</name>
    <dbReference type="NCBI Taxonomy" id="4113"/>
    <lineage>
        <taxon>Eukaryota</taxon>
        <taxon>Viridiplantae</taxon>
        <taxon>Streptophyta</taxon>
        <taxon>Embryophyta</taxon>
        <taxon>Tracheophyta</taxon>
        <taxon>Spermatophyta</taxon>
        <taxon>Magnoliopsida</taxon>
        <taxon>eudicotyledons</taxon>
        <taxon>Gunneridae</taxon>
        <taxon>Pentapetalae</taxon>
        <taxon>asterids</taxon>
        <taxon>lamiids</taxon>
        <taxon>Solanales</taxon>
        <taxon>Solanaceae</taxon>
        <taxon>Solanoideae</taxon>
        <taxon>Solaneae</taxon>
        <taxon>Solanum</taxon>
    </lineage>
</organism>
<protein>
    <submittedName>
        <fullName evidence="1">Uncharacterized protein</fullName>
    </submittedName>
</protein>
<reference evidence="1" key="2">
    <citation type="submission" date="2015-06" db="UniProtKB">
        <authorList>
            <consortium name="EnsemblPlants"/>
        </authorList>
    </citation>
    <scope>IDENTIFICATION</scope>
    <source>
        <strain evidence="1">DM1-3 516 R44</strain>
    </source>
</reference>
<dbReference type="Proteomes" id="UP000011115">
    <property type="component" value="Unassembled WGS sequence"/>
</dbReference>
<dbReference type="EnsemblPlants" id="PGSC0003DMT400093402">
    <property type="protein sequence ID" value="PGSC0003DMT400093402"/>
    <property type="gene ID" value="PGSC0003DMG400042973"/>
</dbReference>
<dbReference type="Gramene" id="PGSC0003DMT400093402">
    <property type="protein sequence ID" value="PGSC0003DMT400093402"/>
    <property type="gene ID" value="PGSC0003DMG400042973"/>
</dbReference>
<name>M1DRW3_SOLTU</name>
<evidence type="ECO:0000313" key="2">
    <source>
        <dbReference type="Proteomes" id="UP000011115"/>
    </source>
</evidence>
<proteinExistence type="predicted"/>
<dbReference type="InParanoid" id="M1DRW3"/>